<dbReference type="Proteomes" id="UP000664914">
    <property type="component" value="Chromosome"/>
</dbReference>
<proteinExistence type="predicted"/>
<feature type="signal peptide" evidence="1">
    <location>
        <begin position="1"/>
        <end position="24"/>
    </location>
</feature>
<evidence type="ECO:0000313" key="3">
    <source>
        <dbReference type="Proteomes" id="UP000664914"/>
    </source>
</evidence>
<dbReference type="Gene3D" id="3.40.1410.10">
    <property type="entry name" value="Chorismate lyase-like"/>
    <property type="match status" value="1"/>
</dbReference>
<protein>
    <submittedName>
        <fullName evidence="2">Uncharacterized protein</fullName>
    </submittedName>
</protein>
<accession>A0A975D3J8</accession>
<dbReference type="AlphaFoldDB" id="A0A975D3J8"/>
<evidence type="ECO:0000256" key="1">
    <source>
        <dbReference type="SAM" id="SignalP"/>
    </source>
</evidence>
<dbReference type="SUPFAM" id="SSF64288">
    <property type="entry name" value="Chorismate lyase-like"/>
    <property type="match status" value="1"/>
</dbReference>
<gene>
    <name evidence="2" type="ORF">HRJ34_22330</name>
</gene>
<reference evidence="2" key="2">
    <citation type="submission" date="2021-04" db="EMBL/GenBank/DDBJ databases">
        <title>Isolation and genomic analysis of the ibuprofen-degrading bacterium Sphingomonas strain MPO218.</title>
        <authorList>
            <person name="Aulestia M."/>
            <person name="Flores A."/>
            <person name="Mangas E.L."/>
            <person name="Perez-Pulido A.J."/>
            <person name="Santero E."/>
            <person name="Camacho E.M."/>
        </authorList>
    </citation>
    <scope>NUCLEOTIDE SEQUENCE</scope>
    <source>
        <strain evidence="2">MPO218</strain>
    </source>
</reference>
<name>A0A975D3J8_9SPHN</name>
<sequence length="221" mass="23859">MVPGTAARSAAALLLALAPAGARAAPLDGYVRRLEYAAVVSDLNARLLATPSATRTLEGWCRAHRLADRPAIVADRIAGAGKPIAPEQRARLGIGPDEPVRYRHVRLRCGDRVLSEADNWYVPSRLTAEMNAQLDGGDTPFGTVVAPLGVARRTVSAEQLWRPLAEGWEMFRDVEATDRTVPPVAAELIRHRAIVVDRTGRPIAEVAETYGAPLLDFMGAR</sequence>
<feature type="chain" id="PRO_5037339988" evidence="1">
    <location>
        <begin position="25"/>
        <end position="221"/>
    </location>
</feature>
<keyword evidence="1" id="KW-0732">Signal</keyword>
<dbReference type="RefSeq" id="WP_208632430.1">
    <property type="nucleotide sequence ID" value="NZ_CP059319.1"/>
</dbReference>
<reference evidence="2" key="1">
    <citation type="submission" date="2020-07" db="EMBL/GenBank/DDBJ databases">
        <authorList>
            <person name="Camacho E."/>
        </authorList>
    </citation>
    <scope>NUCLEOTIDE SEQUENCE</scope>
    <source>
        <strain evidence="2">MPO218</strain>
    </source>
</reference>
<dbReference type="EMBL" id="CP059319">
    <property type="protein sequence ID" value="QTH21025.1"/>
    <property type="molecule type" value="Genomic_DNA"/>
</dbReference>
<dbReference type="InterPro" id="IPR028978">
    <property type="entry name" value="Chorismate_lyase_/UTRA_dom_sf"/>
</dbReference>
<evidence type="ECO:0000313" key="2">
    <source>
        <dbReference type="EMBL" id="QTH21025.1"/>
    </source>
</evidence>
<organism evidence="2 3">
    <name type="scientific">Rhizorhabdus wittichii</name>
    <dbReference type="NCBI Taxonomy" id="160791"/>
    <lineage>
        <taxon>Bacteria</taxon>
        <taxon>Pseudomonadati</taxon>
        <taxon>Pseudomonadota</taxon>
        <taxon>Alphaproteobacteria</taxon>
        <taxon>Sphingomonadales</taxon>
        <taxon>Sphingomonadaceae</taxon>
        <taxon>Rhizorhabdus</taxon>
    </lineage>
</organism>